<keyword evidence="2 3" id="KW-0808">Transferase</keyword>
<organism evidence="5 6">
    <name type="scientific">Oryza sativa subsp. indica</name>
    <name type="common">Rice</name>
    <dbReference type="NCBI Taxonomy" id="39946"/>
    <lineage>
        <taxon>Eukaryota</taxon>
        <taxon>Viridiplantae</taxon>
        <taxon>Streptophyta</taxon>
        <taxon>Embryophyta</taxon>
        <taxon>Tracheophyta</taxon>
        <taxon>Spermatophyta</taxon>
        <taxon>Magnoliopsida</taxon>
        <taxon>Liliopsida</taxon>
        <taxon>Poales</taxon>
        <taxon>Poaceae</taxon>
        <taxon>BOP clade</taxon>
        <taxon>Oryzoideae</taxon>
        <taxon>Oryzeae</taxon>
        <taxon>Oryzinae</taxon>
        <taxon>Oryza</taxon>
        <taxon>Oryza sativa</taxon>
    </lineage>
</organism>
<keyword evidence="6" id="KW-1185">Reference proteome</keyword>
<dbReference type="Gramene" id="BGIOSGA022722-TA">
    <property type="protein sequence ID" value="BGIOSGA022722-PA"/>
    <property type="gene ID" value="BGIOSGA022722"/>
</dbReference>
<dbReference type="EC" id="2.4.1.-" evidence="4"/>
<evidence type="ECO:0000256" key="3">
    <source>
        <dbReference type="RuleBase" id="RU003718"/>
    </source>
</evidence>
<name>B8B0X2_ORYSI</name>
<dbReference type="InterPro" id="IPR035595">
    <property type="entry name" value="UDP_glycos_trans_CS"/>
</dbReference>
<dbReference type="PROSITE" id="PS00375">
    <property type="entry name" value="UDPGT"/>
    <property type="match status" value="1"/>
</dbReference>
<dbReference type="Gene3D" id="3.40.50.2000">
    <property type="entry name" value="Glycogen Phosphorylase B"/>
    <property type="match status" value="4"/>
</dbReference>
<keyword evidence="3" id="KW-0328">Glycosyltransferase</keyword>
<dbReference type="HOGENOM" id="CLU_001724_0_2_1"/>
<evidence type="ECO:0000256" key="1">
    <source>
        <dbReference type="ARBA" id="ARBA00009995"/>
    </source>
</evidence>
<dbReference type="SUPFAM" id="SSF53756">
    <property type="entry name" value="UDP-Glycosyltransferase/glycogen phosphorylase"/>
    <property type="match status" value="1"/>
</dbReference>
<evidence type="ECO:0000313" key="5">
    <source>
        <dbReference type="EMBL" id="EEC80421.1"/>
    </source>
</evidence>
<dbReference type="Proteomes" id="UP000007015">
    <property type="component" value="Chromosome 6"/>
</dbReference>
<evidence type="ECO:0000313" key="6">
    <source>
        <dbReference type="Proteomes" id="UP000007015"/>
    </source>
</evidence>
<dbReference type="STRING" id="39946.B8B0X2"/>
<dbReference type="PANTHER" id="PTHR48049:SF89">
    <property type="entry name" value="GLYCOSYLTRANSFERASE"/>
    <property type="match status" value="1"/>
</dbReference>
<dbReference type="InterPro" id="IPR002213">
    <property type="entry name" value="UDP_glucos_trans"/>
</dbReference>
<dbReference type="CDD" id="cd03784">
    <property type="entry name" value="GT1_Gtf-like"/>
    <property type="match status" value="1"/>
</dbReference>
<sequence length="426" mass="44636">MPSSSHSHVAVVAFPFSSHAPKLLAVARALATAAPSVTLSFLSTADSLARLPATDVPGNNLRFVEVPTGGGNDDDDGDQETPEWRRIEMFVEAAEVGVPWVAVWTAGPCALLAHLVGDAIREDIGDDDLHGARGDELLTSYPGLGSYRVRDLPFGGGGSDMQRVMIKLLGRMAQRLPRAAIAVAINAFPGLFPPDVSAALADALPNCLPIGPDHLLPGAAATPANDDDPHGCLAWLAHRPAGSVAYRRAIPLVTPGGLVAGWPLLPPEFLDRATKAGNDGHDSAAGLVVAWTPQAAVLRHPAVGAFVTHSGWGAVLEAMSGGVPMACRPFCGDQHMNASAVARLWCFGMAFDDDNDGSCGGGKPSMTRGRVAEAVASLLAGEEEGARMMRSRARELQAMVVSAFEPYGGSTKNWHKFVEIVCARRV</sequence>
<dbReference type="EMBL" id="CM000131">
    <property type="protein sequence ID" value="EEC80421.1"/>
    <property type="molecule type" value="Genomic_DNA"/>
</dbReference>
<proteinExistence type="inferred from homology"/>
<dbReference type="OMA" id="FFWFCAD"/>
<dbReference type="GO" id="GO:0035251">
    <property type="term" value="F:UDP-glucosyltransferase activity"/>
    <property type="evidence" value="ECO:0007669"/>
    <property type="project" value="InterPro"/>
</dbReference>
<accession>B8B0X2</accession>
<gene>
    <name evidence="5" type="ORF">OsI_22595</name>
</gene>
<reference evidence="5 6" key="1">
    <citation type="journal article" date="2005" name="PLoS Biol.">
        <title>The genomes of Oryza sativa: a history of duplications.</title>
        <authorList>
            <person name="Yu J."/>
            <person name="Wang J."/>
            <person name="Lin W."/>
            <person name="Li S."/>
            <person name="Li H."/>
            <person name="Zhou J."/>
            <person name="Ni P."/>
            <person name="Dong W."/>
            <person name="Hu S."/>
            <person name="Zeng C."/>
            <person name="Zhang J."/>
            <person name="Zhang Y."/>
            <person name="Li R."/>
            <person name="Xu Z."/>
            <person name="Li S."/>
            <person name="Li X."/>
            <person name="Zheng H."/>
            <person name="Cong L."/>
            <person name="Lin L."/>
            <person name="Yin J."/>
            <person name="Geng J."/>
            <person name="Li G."/>
            <person name="Shi J."/>
            <person name="Liu J."/>
            <person name="Lv H."/>
            <person name="Li J."/>
            <person name="Wang J."/>
            <person name="Deng Y."/>
            <person name="Ran L."/>
            <person name="Shi X."/>
            <person name="Wang X."/>
            <person name="Wu Q."/>
            <person name="Li C."/>
            <person name="Ren X."/>
            <person name="Wang J."/>
            <person name="Wang X."/>
            <person name="Li D."/>
            <person name="Liu D."/>
            <person name="Zhang X."/>
            <person name="Ji Z."/>
            <person name="Zhao W."/>
            <person name="Sun Y."/>
            <person name="Zhang Z."/>
            <person name="Bao J."/>
            <person name="Han Y."/>
            <person name="Dong L."/>
            <person name="Ji J."/>
            <person name="Chen P."/>
            <person name="Wu S."/>
            <person name="Liu J."/>
            <person name="Xiao Y."/>
            <person name="Bu D."/>
            <person name="Tan J."/>
            <person name="Yang L."/>
            <person name="Ye C."/>
            <person name="Zhang J."/>
            <person name="Xu J."/>
            <person name="Zhou Y."/>
            <person name="Yu Y."/>
            <person name="Zhang B."/>
            <person name="Zhuang S."/>
            <person name="Wei H."/>
            <person name="Liu B."/>
            <person name="Lei M."/>
            <person name="Yu H."/>
            <person name="Li Y."/>
            <person name="Xu H."/>
            <person name="Wei S."/>
            <person name="He X."/>
            <person name="Fang L."/>
            <person name="Zhang Z."/>
            <person name="Zhang Y."/>
            <person name="Huang X."/>
            <person name="Su Z."/>
            <person name="Tong W."/>
            <person name="Li J."/>
            <person name="Tong Z."/>
            <person name="Li S."/>
            <person name="Ye J."/>
            <person name="Wang L."/>
            <person name="Fang L."/>
            <person name="Lei T."/>
            <person name="Chen C."/>
            <person name="Chen H."/>
            <person name="Xu Z."/>
            <person name="Li H."/>
            <person name="Huang H."/>
            <person name="Zhang F."/>
            <person name="Xu H."/>
            <person name="Li N."/>
            <person name="Zhao C."/>
            <person name="Li S."/>
            <person name="Dong L."/>
            <person name="Huang Y."/>
            <person name="Li L."/>
            <person name="Xi Y."/>
            <person name="Qi Q."/>
            <person name="Li W."/>
            <person name="Zhang B."/>
            <person name="Hu W."/>
            <person name="Zhang Y."/>
            <person name="Tian X."/>
            <person name="Jiao Y."/>
            <person name="Liang X."/>
            <person name="Jin J."/>
            <person name="Gao L."/>
            <person name="Zheng W."/>
            <person name="Hao B."/>
            <person name="Liu S."/>
            <person name="Wang W."/>
            <person name="Yuan L."/>
            <person name="Cao M."/>
            <person name="McDermott J."/>
            <person name="Samudrala R."/>
            <person name="Wang J."/>
            <person name="Wong G.K."/>
            <person name="Yang H."/>
        </authorList>
    </citation>
    <scope>NUCLEOTIDE SEQUENCE [LARGE SCALE GENOMIC DNA]</scope>
    <source>
        <strain evidence="6">cv. 93-11</strain>
    </source>
</reference>
<dbReference type="AlphaFoldDB" id="B8B0X2"/>
<dbReference type="PANTHER" id="PTHR48049">
    <property type="entry name" value="GLYCOSYLTRANSFERASE"/>
    <property type="match status" value="1"/>
</dbReference>
<evidence type="ECO:0000256" key="2">
    <source>
        <dbReference type="ARBA" id="ARBA00022679"/>
    </source>
</evidence>
<dbReference type="InterPro" id="IPR050481">
    <property type="entry name" value="UDP-glycosyltransf_plant"/>
</dbReference>
<comment type="similarity">
    <text evidence="1 3">Belongs to the UDP-glycosyltransferase family.</text>
</comment>
<protein>
    <recommendedName>
        <fullName evidence="4">Glycosyltransferase</fullName>
        <ecNumber evidence="4">2.4.1.-</ecNumber>
    </recommendedName>
</protein>
<evidence type="ECO:0000256" key="4">
    <source>
        <dbReference type="RuleBase" id="RU362057"/>
    </source>
</evidence>
<dbReference type="Pfam" id="PF00201">
    <property type="entry name" value="UDPGT"/>
    <property type="match status" value="2"/>
</dbReference>